<dbReference type="GO" id="GO:0005737">
    <property type="term" value="C:cytoplasm"/>
    <property type="evidence" value="ECO:0007669"/>
    <property type="project" value="InterPro"/>
</dbReference>
<dbReference type="GO" id="GO:0006935">
    <property type="term" value="P:chemotaxis"/>
    <property type="evidence" value="ECO:0007669"/>
    <property type="project" value="InterPro"/>
</dbReference>
<evidence type="ECO:0000256" key="5">
    <source>
        <dbReference type="SAM" id="MobiDB-lite"/>
    </source>
</evidence>
<evidence type="ECO:0000256" key="3">
    <source>
        <dbReference type="ARBA" id="ARBA00048267"/>
    </source>
</evidence>
<feature type="domain" description="CheB-type methylesterase" evidence="6">
    <location>
        <begin position="407"/>
        <end position="569"/>
    </location>
</feature>
<name>A0AB74UQZ7_9GAMM</name>
<comment type="catalytic activity">
    <reaction evidence="3">
        <text>[protein]-L-glutamate 5-O-methyl ester + H2O = L-glutamyl-[protein] + methanol + H(+)</text>
        <dbReference type="Rhea" id="RHEA:23236"/>
        <dbReference type="Rhea" id="RHEA-COMP:10208"/>
        <dbReference type="Rhea" id="RHEA-COMP:10311"/>
        <dbReference type="ChEBI" id="CHEBI:15377"/>
        <dbReference type="ChEBI" id="CHEBI:15378"/>
        <dbReference type="ChEBI" id="CHEBI:17790"/>
        <dbReference type="ChEBI" id="CHEBI:29973"/>
        <dbReference type="ChEBI" id="CHEBI:82795"/>
        <dbReference type="EC" id="3.1.1.61"/>
    </reaction>
</comment>
<feature type="region of interest" description="Disordered" evidence="5">
    <location>
        <begin position="239"/>
        <end position="266"/>
    </location>
</feature>
<keyword evidence="1" id="KW-0378">Hydrolase</keyword>
<feature type="region of interest" description="Disordered" evidence="5">
    <location>
        <begin position="171"/>
        <end position="204"/>
    </location>
</feature>
<dbReference type="InterPro" id="IPR035909">
    <property type="entry name" value="CheB_C"/>
</dbReference>
<sequence length="593" mass="62142">MTDTPPAVALLFDDSELGGHLRDALHERGARIVHEGGVAGLNRELLQQVGADVLVINLDDDADDALDQLYDIIDGDRPRVVFNDAQASRALSGWDRARWARHLAVKVLAMGDIDPPRPEDAREVQVAPAVVAPVVPVVTEALGRDAVDESAIFATPAEDDLAAPIAQDAATPVTADEPPPDLPADEPLQTAASEDDAPGAAFDAHAGIPFDDEIEPATDPGITAESDDLAAELEALLASGELPDEEDEQTDGAGLRFTGDEELPPLHDGDFGVVELADSDDDGIALDESAPSPAVDELDFSALDAPDLTAEAMDAAASVVPAAPETPVRAPDNWALLDEEAPVESNDKPDAAAFGIEKLSAAEFLAPDVEPVAADLQPTMSLELVSMEEAIAPQAFVPDHEMVLDELGSALSRIVLLGAAVDGVDSVCEFMRSLPASTRLTFLLTQHLGSHTEQEMLARLAEKSPLPVRVAEAGRRVGMGEVLMVPAGQQVRLRRDGSVELLADAAPEPSIDASLSMAANGFGRDAVAIVFAGRGNDAIAGSQAIHDRGGQVWVESSSGDHFADMVSGIFAERLVSFSGTPSELAAHLIEVFP</sequence>
<dbReference type="EMBL" id="CP170721">
    <property type="protein sequence ID" value="XIA17188.1"/>
    <property type="molecule type" value="Genomic_DNA"/>
</dbReference>
<evidence type="ECO:0000259" key="6">
    <source>
        <dbReference type="PROSITE" id="PS50122"/>
    </source>
</evidence>
<dbReference type="PANTHER" id="PTHR42872:SF6">
    <property type="entry name" value="PROTEIN-GLUTAMATE METHYLESTERASE_PROTEIN-GLUTAMINE GLUTAMINASE"/>
    <property type="match status" value="1"/>
</dbReference>
<dbReference type="GO" id="GO:0000156">
    <property type="term" value="F:phosphorelay response regulator activity"/>
    <property type="evidence" value="ECO:0007669"/>
    <property type="project" value="InterPro"/>
</dbReference>
<dbReference type="RefSeq" id="WP_395117017.1">
    <property type="nucleotide sequence ID" value="NZ_CP170721.1"/>
</dbReference>
<dbReference type="AlphaFoldDB" id="A0AB74UQZ7"/>
<evidence type="ECO:0000256" key="2">
    <source>
        <dbReference type="ARBA" id="ARBA00039140"/>
    </source>
</evidence>
<dbReference type="Gene3D" id="3.40.50.180">
    <property type="entry name" value="Methylesterase CheB, C-terminal domain"/>
    <property type="match status" value="1"/>
</dbReference>
<comment type="caution">
    <text evidence="4">Lacks conserved residue(s) required for the propagation of feature annotation.</text>
</comment>
<proteinExistence type="predicted"/>
<dbReference type="PANTHER" id="PTHR42872">
    <property type="entry name" value="PROTEIN-GLUTAMATE METHYLESTERASE/PROTEIN-GLUTAMINE GLUTAMINASE"/>
    <property type="match status" value="1"/>
</dbReference>
<evidence type="ECO:0000256" key="1">
    <source>
        <dbReference type="ARBA" id="ARBA00022801"/>
    </source>
</evidence>
<gene>
    <name evidence="7" type="ORF">ACFYG5_11475</name>
</gene>
<accession>A0AB74UQZ7</accession>
<dbReference type="PROSITE" id="PS50122">
    <property type="entry name" value="CHEB"/>
    <property type="match status" value="1"/>
</dbReference>
<evidence type="ECO:0000256" key="4">
    <source>
        <dbReference type="PROSITE-ProRule" id="PRU00050"/>
    </source>
</evidence>
<dbReference type="InterPro" id="IPR000673">
    <property type="entry name" value="Sig_transdc_resp-reg_Me-estase"/>
</dbReference>
<organism evidence="7">
    <name type="scientific">Rhodanobacter sp. FW102-FHT14D07</name>
    <dbReference type="NCBI Taxonomy" id="3351462"/>
    <lineage>
        <taxon>Bacteria</taxon>
        <taxon>Pseudomonadati</taxon>
        <taxon>Pseudomonadota</taxon>
        <taxon>Gammaproteobacteria</taxon>
        <taxon>Lysobacterales</taxon>
        <taxon>Rhodanobacteraceae</taxon>
        <taxon>Rhodanobacter</taxon>
    </lineage>
</organism>
<dbReference type="EC" id="3.1.1.61" evidence="2"/>
<reference evidence="7" key="1">
    <citation type="submission" date="2024-10" db="EMBL/GenBank/DDBJ databases">
        <authorList>
            <person name="Lesea H.P."/>
            <person name="Kuehl J.V."/>
            <person name="Chandonia J.-M."/>
        </authorList>
    </citation>
    <scope>NUCLEOTIDE SEQUENCE</scope>
    <source>
        <strain evidence="7">FW102-FHT14D07</strain>
    </source>
</reference>
<protein>
    <recommendedName>
        <fullName evidence="2">protein-glutamate methylesterase</fullName>
        <ecNumber evidence="2">3.1.1.61</ecNumber>
    </recommendedName>
</protein>
<evidence type="ECO:0000313" key="7">
    <source>
        <dbReference type="EMBL" id="XIA17188.1"/>
    </source>
</evidence>
<dbReference type="GO" id="GO:0008984">
    <property type="term" value="F:protein-glutamate methylesterase activity"/>
    <property type="evidence" value="ECO:0007669"/>
    <property type="project" value="UniProtKB-EC"/>
</dbReference>
<dbReference type="Pfam" id="PF01339">
    <property type="entry name" value="CheB_methylest"/>
    <property type="match status" value="1"/>
</dbReference>
<dbReference type="SUPFAM" id="SSF52738">
    <property type="entry name" value="Methylesterase CheB, C-terminal domain"/>
    <property type="match status" value="1"/>
</dbReference>